<organism evidence="6 7">
    <name type="scientific">Parathielavia appendiculata</name>
    <dbReference type="NCBI Taxonomy" id="2587402"/>
    <lineage>
        <taxon>Eukaryota</taxon>
        <taxon>Fungi</taxon>
        <taxon>Dikarya</taxon>
        <taxon>Ascomycota</taxon>
        <taxon>Pezizomycotina</taxon>
        <taxon>Sordariomycetes</taxon>
        <taxon>Sordariomycetidae</taxon>
        <taxon>Sordariales</taxon>
        <taxon>Chaetomiaceae</taxon>
        <taxon>Parathielavia</taxon>
    </lineage>
</organism>
<evidence type="ECO:0000256" key="1">
    <source>
        <dbReference type="ARBA" id="ARBA00022722"/>
    </source>
</evidence>
<evidence type="ECO:0000256" key="3">
    <source>
        <dbReference type="SAM" id="MobiDB-lite"/>
    </source>
</evidence>
<feature type="compositionally biased region" description="Polar residues" evidence="3">
    <location>
        <begin position="614"/>
        <end position="624"/>
    </location>
</feature>
<dbReference type="EMBL" id="MU853230">
    <property type="protein sequence ID" value="KAK4122527.1"/>
    <property type="molecule type" value="Genomic_DNA"/>
</dbReference>
<feature type="domain" description="XPG N-terminal" evidence="5">
    <location>
        <begin position="1"/>
        <end position="98"/>
    </location>
</feature>
<feature type="compositionally biased region" description="Low complexity" evidence="3">
    <location>
        <begin position="588"/>
        <end position="607"/>
    </location>
</feature>
<dbReference type="Pfam" id="PF00867">
    <property type="entry name" value="XPG_I"/>
    <property type="match status" value="1"/>
</dbReference>
<sequence>MGIKGIYKVIGPGERVSLCKLAVDTLEETGRPLRLAIDFSIWQFQVQAAKGGANPAIRTLFYRLVRLLGLAIHPIFVFDGPNKPAFKRNKRSSGRGDAVATAMAKRLIRLFGFAIHDAPGEAEAECALLEQQGVVDAVLSEDVDTIMFGCRRTLRNWSAERPRGSKTPTHVSVYDVGAVAAGSSGLDREGMVLVALMSGGDYLPEGVPGCGVKVACEAARAGFGRDLCRLKKADREGLAAWKARLLHELRTNESGYFRTRHKALEIPESFPNMEVLRYYTHPVVSREATVERLKRSFPSTSTVDVAGLREFTRETFDWAFRNGAVKLTRVLAASLLVQRFLERSVSPELDHDDVNTKEKVELGLVKAISSRRAHFSTDATPELRISFVPADIVKLDLDAEPEEEVEAFGRSGIALNSDDEFEDEAEEELGSEQPKSTSSKKPFDPYQPELVWVPETLAKLGIPLTVEGWEGQQRLKAQRAAAKGTQKSGAKKTDMPAGALDKYLKVTKNVVESPTKATIRLELASSPPGVNSQPAPRGRSKQFKKTSTSSLPKAPANVNPWTLASLQASPRAAQSFPFSVSQAQAKPSSSRETIIISSSPVAPASPVNNGACVRSSQTTPTNVKRPSPTVDDDISPPPLFSPSPSPRKQRFPVSEKPAEEQPVVAKAQAVRKPRPFKRVKSGVEGTATASSTQKPIKDFGRVSKHASSSQGNTKPDVPGTQPIEILTDDEDLALPPIKQSPVSSTIGRRTSHDTAEDDIDSDDDPFVSSPPAQHYRTRSPESRPEPADDAPTSASKDEPEGEEQQKTAADNSADANNISSPASVPANVTTATAATTAKSATTKVFIPRTSLGGQGFFSEVEVSRDKADEILAAYNGGNGSGMENGKAQRRKAWRRSELDILDLTGED</sequence>
<dbReference type="AlphaFoldDB" id="A0AAN6Z2F7"/>
<dbReference type="InterPro" id="IPR041177">
    <property type="entry name" value="GEN1_C"/>
</dbReference>
<dbReference type="CDD" id="cd09870">
    <property type="entry name" value="PIN_YEN1"/>
    <property type="match status" value="1"/>
</dbReference>
<evidence type="ECO:0000259" key="4">
    <source>
        <dbReference type="SMART" id="SM00484"/>
    </source>
</evidence>
<dbReference type="CDD" id="cd09906">
    <property type="entry name" value="H3TH_YEN1"/>
    <property type="match status" value="1"/>
</dbReference>
<evidence type="ECO:0000313" key="7">
    <source>
        <dbReference type="Proteomes" id="UP001302602"/>
    </source>
</evidence>
<dbReference type="InterPro" id="IPR036279">
    <property type="entry name" value="5-3_exonuclease_C_sf"/>
</dbReference>
<gene>
    <name evidence="6" type="ORF">N657DRAFT_691047</name>
</gene>
<evidence type="ECO:0000259" key="5">
    <source>
        <dbReference type="SMART" id="SM00485"/>
    </source>
</evidence>
<feature type="compositionally biased region" description="Acidic residues" evidence="3">
    <location>
        <begin position="417"/>
        <end position="430"/>
    </location>
</feature>
<dbReference type="InterPro" id="IPR006085">
    <property type="entry name" value="XPG_DNA_repair_N"/>
</dbReference>
<feature type="compositionally biased region" description="Polar residues" evidence="3">
    <location>
        <begin position="576"/>
        <end position="587"/>
    </location>
</feature>
<protein>
    <recommendedName>
        <fullName evidence="8">Flap structure-specific endonuclease</fullName>
    </recommendedName>
</protein>
<feature type="compositionally biased region" description="Pro residues" evidence="3">
    <location>
        <begin position="635"/>
        <end position="645"/>
    </location>
</feature>
<dbReference type="PANTHER" id="PTHR11081">
    <property type="entry name" value="FLAP ENDONUCLEASE FAMILY MEMBER"/>
    <property type="match status" value="1"/>
</dbReference>
<dbReference type="SUPFAM" id="SSF47807">
    <property type="entry name" value="5' to 3' exonuclease, C-terminal subdomain"/>
    <property type="match status" value="1"/>
</dbReference>
<reference evidence="6" key="2">
    <citation type="submission" date="2023-05" db="EMBL/GenBank/DDBJ databases">
        <authorList>
            <consortium name="Lawrence Berkeley National Laboratory"/>
            <person name="Steindorff A."/>
            <person name="Hensen N."/>
            <person name="Bonometti L."/>
            <person name="Westerberg I."/>
            <person name="Brannstrom I.O."/>
            <person name="Guillou S."/>
            <person name="Cros-Aarteil S."/>
            <person name="Calhoun S."/>
            <person name="Haridas S."/>
            <person name="Kuo A."/>
            <person name="Mondo S."/>
            <person name="Pangilinan J."/>
            <person name="Riley R."/>
            <person name="Labutti K."/>
            <person name="Andreopoulos B."/>
            <person name="Lipzen A."/>
            <person name="Chen C."/>
            <person name="Yanf M."/>
            <person name="Daum C."/>
            <person name="Ng V."/>
            <person name="Clum A."/>
            <person name="Ohm R."/>
            <person name="Martin F."/>
            <person name="Silar P."/>
            <person name="Natvig D."/>
            <person name="Lalanne C."/>
            <person name="Gautier V."/>
            <person name="Ament-Velasquez S.L."/>
            <person name="Kruys A."/>
            <person name="Hutchinson M.I."/>
            <person name="Powell A.J."/>
            <person name="Barry K."/>
            <person name="Miller A.N."/>
            <person name="Grigoriev I.V."/>
            <person name="Debuchy R."/>
            <person name="Gladieux P."/>
            <person name="Thoren M.H."/>
            <person name="Johannesson H."/>
        </authorList>
    </citation>
    <scope>NUCLEOTIDE SEQUENCE</scope>
    <source>
        <strain evidence="6">CBS 731.68</strain>
    </source>
</reference>
<feature type="region of interest" description="Disordered" evidence="3">
    <location>
        <begin position="520"/>
        <end position="558"/>
    </location>
</feature>
<dbReference type="GeneID" id="87833850"/>
<name>A0AAN6Z2F7_9PEZI</name>
<dbReference type="SMART" id="SM00485">
    <property type="entry name" value="XPGN"/>
    <property type="match status" value="1"/>
</dbReference>
<dbReference type="InterPro" id="IPR006084">
    <property type="entry name" value="XPG/Rad2"/>
</dbReference>
<dbReference type="InterPro" id="IPR037316">
    <property type="entry name" value="Yen1_H3TH"/>
</dbReference>
<keyword evidence="2" id="KW-0378">Hydrolase</keyword>
<feature type="region of interest" description="Disordered" evidence="3">
    <location>
        <begin position="416"/>
        <end position="444"/>
    </location>
</feature>
<dbReference type="RefSeq" id="XP_062646298.1">
    <property type="nucleotide sequence ID" value="XM_062797082.1"/>
</dbReference>
<dbReference type="InterPro" id="IPR029060">
    <property type="entry name" value="PIN-like_dom_sf"/>
</dbReference>
<proteinExistence type="predicted"/>
<dbReference type="Pfam" id="PF00752">
    <property type="entry name" value="XPG_N"/>
    <property type="match status" value="1"/>
</dbReference>
<dbReference type="PRINTS" id="PR00853">
    <property type="entry name" value="XPGRADSUPER"/>
</dbReference>
<dbReference type="FunFam" id="3.40.50.1010:FF:000037">
    <property type="entry name" value="Rad2-like endonuclease, putative (AFU_orthologue AFUA_3G13260)"/>
    <property type="match status" value="1"/>
</dbReference>
<dbReference type="InterPro" id="IPR006086">
    <property type="entry name" value="XPG-I_dom"/>
</dbReference>
<evidence type="ECO:0008006" key="8">
    <source>
        <dbReference type="Google" id="ProtNLM"/>
    </source>
</evidence>
<dbReference type="Gene3D" id="1.10.150.20">
    <property type="entry name" value="5' to 3' exonuclease, C-terminal subdomain"/>
    <property type="match status" value="1"/>
</dbReference>
<evidence type="ECO:0000256" key="2">
    <source>
        <dbReference type="ARBA" id="ARBA00022801"/>
    </source>
</evidence>
<dbReference type="GO" id="GO:0017108">
    <property type="term" value="F:5'-flap endonuclease activity"/>
    <property type="evidence" value="ECO:0007669"/>
    <property type="project" value="TreeGrafter"/>
</dbReference>
<accession>A0AAN6Z2F7</accession>
<dbReference type="SMART" id="SM00484">
    <property type="entry name" value="XPGI"/>
    <property type="match status" value="1"/>
</dbReference>
<keyword evidence="1" id="KW-0540">Nuclease</keyword>
<comment type="caution">
    <text evidence="6">The sequence shown here is derived from an EMBL/GenBank/DDBJ whole genome shotgun (WGS) entry which is preliminary data.</text>
</comment>
<dbReference type="Pfam" id="PF18380">
    <property type="entry name" value="GEN1_C"/>
    <property type="match status" value="1"/>
</dbReference>
<feature type="domain" description="XPG-I" evidence="4">
    <location>
        <begin position="109"/>
        <end position="185"/>
    </location>
</feature>
<keyword evidence="7" id="KW-1185">Reference proteome</keyword>
<dbReference type="SUPFAM" id="SSF88723">
    <property type="entry name" value="PIN domain-like"/>
    <property type="match status" value="1"/>
</dbReference>
<feature type="region of interest" description="Disordered" evidence="3">
    <location>
        <begin position="572"/>
        <end position="826"/>
    </location>
</feature>
<dbReference type="Proteomes" id="UP001302602">
    <property type="component" value="Unassembled WGS sequence"/>
</dbReference>
<feature type="compositionally biased region" description="Low complexity" evidence="3">
    <location>
        <begin position="808"/>
        <end position="826"/>
    </location>
</feature>
<feature type="compositionally biased region" description="Basic residues" evidence="3">
    <location>
        <begin position="669"/>
        <end position="680"/>
    </location>
</feature>
<dbReference type="Gene3D" id="3.40.50.1010">
    <property type="entry name" value="5'-nuclease"/>
    <property type="match status" value="2"/>
</dbReference>
<reference evidence="6" key="1">
    <citation type="journal article" date="2023" name="Mol. Phylogenet. Evol.">
        <title>Genome-scale phylogeny and comparative genomics of the fungal order Sordariales.</title>
        <authorList>
            <person name="Hensen N."/>
            <person name="Bonometti L."/>
            <person name="Westerberg I."/>
            <person name="Brannstrom I.O."/>
            <person name="Guillou S."/>
            <person name="Cros-Aarteil S."/>
            <person name="Calhoun S."/>
            <person name="Haridas S."/>
            <person name="Kuo A."/>
            <person name="Mondo S."/>
            <person name="Pangilinan J."/>
            <person name="Riley R."/>
            <person name="LaButti K."/>
            <person name="Andreopoulos B."/>
            <person name="Lipzen A."/>
            <person name="Chen C."/>
            <person name="Yan M."/>
            <person name="Daum C."/>
            <person name="Ng V."/>
            <person name="Clum A."/>
            <person name="Steindorff A."/>
            <person name="Ohm R.A."/>
            <person name="Martin F."/>
            <person name="Silar P."/>
            <person name="Natvig D.O."/>
            <person name="Lalanne C."/>
            <person name="Gautier V."/>
            <person name="Ament-Velasquez S.L."/>
            <person name="Kruys A."/>
            <person name="Hutchinson M.I."/>
            <person name="Powell A.J."/>
            <person name="Barry K."/>
            <person name="Miller A.N."/>
            <person name="Grigoriev I.V."/>
            <person name="Debuchy R."/>
            <person name="Gladieux P."/>
            <person name="Hiltunen Thoren M."/>
            <person name="Johannesson H."/>
        </authorList>
    </citation>
    <scope>NUCLEOTIDE SEQUENCE</scope>
    <source>
        <strain evidence="6">CBS 731.68</strain>
    </source>
</reference>
<dbReference type="PANTHER" id="PTHR11081:SF75">
    <property type="entry name" value="ENDONUCLEASE, PUTATIVE (AFU_ORTHOLOGUE AFUA_3G13260)-RELATED"/>
    <property type="match status" value="1"/>
</dbReference>
<dbReference type="GO" id="GO:0008821">
    <property type="term" value="F:crossover junction DNA endonuclease activity"/>
    <property type="evidence" value="ECO:0007669"/>
    <property type="project" value="InterPro"/>
</dbReference>
<dbReference type="GO" id="GO:0006281">
    <property type="term" value="P:DNA repair"/>
    <property type="evidence" value="ECO:0007669"/>
    <property type="project" value="UniProtKB-ARBA"/>
</dbReference>
<feature type="compositionally biased region" description="Acidic residues" evidence="3">
    <location>
        <begin position="755"/>
        <end position="765"/>
    </location>
</feature>
<evidence type="ECO:0000313" key="6">
    <source>
        <dbReference type="EMBL" id="KAK4122527.1"/>
    </source>
</evidence>
<dbReference type="FunFam" id="3.40.50.1010:FF:000051">
    <property type="entry name" value="Rad2-like endonuclease, putative (AFU_orthologue AFUA_3G13260)"/>
    <property type="match status" value="1"/>
</dbReference>